<reference evidence="2" key="1">
    <citation type="submission" date="2017-08" db="EMBL/GenBank/DDBJ databases">
        <authorList>
            <person name="de Groot N.N."/>
        </authorList>
    </citation>
    <scope>NUCLEOTIDE SEQUENCE [LARGE SCALE GENOMIC DNA]</scope>
    <source>
        <strain evidence="2">PX439</strain>
    </source>
</reference>
<dbReference type="Proteomes" id="UP000216624">
    <property type="component" value="Unassembled WGS sequence"/>
</dbReference>
<dbReference type="AlphaFoldDB" id="A0A261APD9"/>
<proteinExistence type="predicted"/>
<dbReference type="EMBL" id="WUAV01000004">
    <property type="protein sequence ID" value="KAF1757093.1"/>
    <property type="molecule type" value="Genomic_DNA"/>
</dbReference>
<reference evidence="1 4" key="3">
    <citation type="submission" date="2019-12" db="EMBL/GenBank/DDBJ databases">
        <title>Chromosome-level assembly of the Caenorhabditis remanei genome.</title>
        <authorList>
            <person name="Teterina A.A."/>
            <person name="Willis J.H."/>
            <person name="Phillips P.C."/>
        </authorList>
    </citation>
    <scope>NUCLEOTIDE SEQUENCE [LARGE SCALE GENOMIC DNA]</scope>
    <source>
        <strain evidence="1 4">PX506</strain>
        <tissue evidence="1">Whole organism</tissue>
    </source>
</reference>
<evidence type="ECO:0000313" key="1">
    <source>
        <dbReference type="EMBL" id="KAF1757093.1"/>
    </source>
</evidence>
<gene>
    <name evidence="2" type="ORF">FL82_04377</name>
    <name evidence="1" type="ORF">GCK72_013548</name>
</gene>
<evidence type="ECO:0000313" key="4">
    <source>
        <dbReference type="Proteomes" id="UP000483820"/>
    </source>
</evidence>
<dbReference type="Proteomes" id="UP000483820">
    <property type="component" value="Chromosome IV"/>
</dbReference>
<reference evidence="3" key="2">
    <citation type="submission" date="2017-08" db="EMBL/GenBank/DDBJ databases">
        <authorList>
            <person name="Fierst J.L."/>
        </authorList>
    </citation>
    <scope>NUCLEOTIDE SEQUENCE [LARGE SCALE GENOMIC DNA]</scope>
    <source>
        <strain evidence="3">PX439</strain>
    </source>
</reference>
<name>A0A261APD9_CAERE</name>
<keyword evidence="3" id="KW-1185">Reference proteome</keyword>
<evidence type="ECO:0000313" key="3">
    <source>
        <dbReference type="Proteomes" id="UP000216624"/>
    </source>
</evidence>
<feature type="non-terminal residue" evidence="2">
    <location>
        <position position="1"/>
    </location>
</feature>
<comment type="caution">
    <text evidence="2">The sequence shown here is derived from an EMBL/GenBank/DDBJ whole genome shotgun (WGS) entry which is preliminary data.</text>
</comment>
<sequence>MFSFNINGKEDENPTINLIHSSYSREKMLTLNGSPICFLRPALFYNVVRDLPELLRLAPSPDDRLVSLLTTQQSE</sequence>
<accession>A0A261APD9</accession>
<organism evidence="2 3">
    <name type="scientific">Caenorhabditis remanei</name>
    <name type="common">Caenorhabditis vulgaris</name>
    <dbReference type="NCBI Taxonomy" id="31234"/>
    <lineage>
        <taxon>Eukaryota</taxon>
        <taxon>Metazoa</taxon>
        <taxon>Ecdysozoa</taxon>
        <taxon>Nematoda</taxon>
        <taxon>Chromadorea</taxon>
        <taxon>Rhabditida</taxon>
        <taxon>Rhabditina</taxon>
        <taxon>Rhabditomorpha</taxon>
        <taxon>Rhabditoidea</taxon>
        <taxon>Rhabditidae</taxon>
        <taxon>Peloderinae</taxon>
        <taxon>Caenorhabditis</taxon>
    </lineage>
</organism>
<protein>
    <submittedName>
        <fullName evidence="2">Uncharacterized protein</fullName>
    </submittedName>
</protein>
<dbReference type="EMBL" id="NMWX01000006">
    <property type="protein sequence ID" value="OZF99405.1"/>
    <property type="molecule type" value="Genomic_DNA"/>
</dbReference>
<evidence type="ECO:0000313" key="2">
    <source>
        <dbReference type="EMBL" id="OZF99405.1"/>
    </source>
</evidence>